<evidence type="ECO:0000259" key="4">
    <source>
        <dbReference type="Pfam" id="PF07804"/>
    </source>
</evidence>
<dbReference type="InterPro" id="IPR012893">
    <property type="entry name" value="HipA-like_C"/>
</dbReference>
<gene>
    <name evidence="6" type="ORF">LIN78_15280</name>
</gene>
<dbReference type="Gene3D" id="1.10.1070.20">
    <property type="match status" value="1"/>
</dbReference>
<name>A0ABS8D9Q3_9NEIS</name>
<evidence type="ECO:0000313" key="7">
    <source>
        <dbReference type="Proteomes" id="UP001165395"/>
    </source>
</evidence>
<protein>
    <submittedName>
        <fullName evidence="6">Type II toxin-antitoxin system HipA family toxin</fullName>
    </submittedName>
</protein>
<reference evidence="6" key="1">
    <citation type="submission" date="2021-10" db="EMBL/GenBank/DDBJ databases">
        <title>The complete genome sequence of Leeia sp. TBRC 13508.</title>
        <authorList>
            <person name="Charoenyingcharoen P."/>
            <person name="Yukphan P."/>
        </authorList>
    </citation>
    <scope>NUCLEOTIDE SEQUENCE</scope>
    <source>
        <strain evidence="6">TBRC 13508</strain>
    </source>
</reference>
<dbReference type="NCBIfam" id="TIGR03071">
    <property type="entry name" value="couple_hipA"/>
    <property type="match status" value="1"/>
</dbReference>
<dbReference type="RefSeq" id="WP_227181727.1">
    <property type="nucleotide sequence ID" value="NZ_JAJBZT010000010.1"/>
</dbReference>
<comment type="caution">
    <text evidence="6">The sequence shown here is derived from an EMBL/GenBank/DDBJ whole genome shotgun (WGS) entry which is preliminary data.</text>
</comment>
<evidence type="ECO:0000256" key="2">
    <source>
        <dbReference type="ARBA" id="ARBA00022679"/>
    </source>
</evidence>
<evidence type="ECO:0000313" key="6">
    <source>
        <dbReference type="EMBL" id="MCB6184909.1"/>
    </source>
</evidence>
<evidence type="ECO:0000259" key="5">
    <source>
        <dbReference type="Pfam" id="PF13657"/>
    </source>
</evidence>
<keyword evidence="2" id="KW-0808">Transferase</keyword>
<dbReference type="InterPro" id="IPR052028">
    <property type="entry name" value="HipA_Ser/Thr_kinase"/>
</dbReference>
<organism evidence="6 7">
    <name type="scientific">Leeia speluncae</name>
    <dbReference type="NCBI Taxonomy" id="2884804"/>
    <lineage>
        <taxon>Bacteria</taxon>
        <taxon>Pseudomonadati</taxon>
        <taxon>Pseudomonadota</taxon>
        <taxon>Betaproteobacteria</taxon>
        <taxon>Neisseriales</taxon>
        <taxon>Leeiaceae</taxon>
        <taxon>Leeia</taxon>
    </lineage>
</organism>
<evidence type="ECO:0000256" key="1">
    <source>
        <dbReference type="ARBA" id="ARBA00010164"/>
    </source>
</evidence>
<feature type="domain" description="HipA-like C-terminal" evidence="4">
    <location>
        <begin position="141"/>
        <end position="368"/>
    </location>
</feature>
<comment type="similarity">
    <text evidence="1">Belongs to the HipA Ser/Thr kinase family.</text>
</comment>
<proteinExistence type="inferred from homology"/>
<sequence>MLKVWADNLEAGVVARSVLDDKQFTFTYQPDAPPSAAVSLTMPVGSKSYPYPNGLHPIFQMNLPEGRLKESIERRVRKLTPDYDELSLLEITGPSQIGRLRYGSHLDHPAFQTQSIAEILTYDGAEDLFQDLLNRFAEQSGISGVQPKVLIRDDAYFSGDGRKSLTMKSATHIVKSWDANEFPELAANEYFCLQVAKKAGLPIPEVALSDNGKLLVVTRFDLSPEGAYLGFEDFCVLTGLPTQDKYSLSYERVAKGIRQFVSPTHRSQALAQFFTALLVNCAVQNGDAHLKNFGILYADPFSSTYLAPIYDVVSTSPYLPRDVIALTLDGRKSYPSAKVLSKFAQQACGIAPRTAKQLMEKVADAVSDTLPDLIRYGSERPDFAPIGKRIVSAWEAGTTRSLQTK</sequence>
<accession>A0ABS8D9Q3</accession>
<dbReference type="InterPro" id="IPR017508">
    <property type="entry name" value="HipA_N1"/>
</dbReference>
<dbReference type="PANTHER" id="PTHR37419">
    <property type="entry name" value="SERINE/THREONINE-PROTEIN KINASE TOXIN HIPA"/>
    <property type="match status" value="1"/>
</dbReference>
<keyword evidence="3" id="KW-0418">Kinase</keyword>
<dbReference type="EMBL" id="JAJBZT010000010">
    <property type="protein sequence ID" value="MCB6184909.1"/>
    <property type="molecule type" value="Genomic_DNA"/>
</dbReference>
<dbReference type="Proteomes" id="UP001165395">
    <property type="component" value="Unassembled WGS sequence"/>
</dbReference>
<evidence type="ECO:0000256" key="3">
    <source>
        <dbReference type="ARBA" id="ARBA00022777"/>
    </source>
</evidence>
<dbReference type="PANTHER" id="PTHR37419:SF1">
    <property type="entry name" value="SERINE_THREONINE-PROTEIN KINASE TOXIN HIPA"/>
    <property type="match status" value="1"/>
</dbReference>
<feature type="domain" description="HipA N-terminal subdomain 1" evidence="5">
    <location>
        <begin position="2"/>
        <end position="102"/>
    </location>
</feature>
<dbReference type="Pfam" id="PF07804">
    <property type="entry name" value="HipA_C"/>
    <property type="match status" value="1"/>
</dbReference>
<dbReference type="Pfam" id="PF13657">
    <property type="entry name" value="Couple_hipA"/>
    <property type="match status" value="1"/>
</dbReference>
<keyword evidence="7" id="KW-1185">Reference proteome</keyword>